<feature type="transmembrane region" description="Helical" evidence="1">
    <location>
        <begin position="6"/>
        <end position="25"/>
    </location>
</feature>
<gene>
    <name evidence="2" type="ORF">H6A12_00710</name>
</gene>
<accession>A0A939BBV5</accession>
<dbReference type="InterPro" id="IPR014245">
    <property type="entry name" value="Spore_III_AF"/>
</dbReference>
<keyword evidence="1" id="KW-0812">Transmembrane</keyword>
<organism evidence="2 3">
    <name type="scientific">Merdimmobilis hominis</name>
    <dbReference type="NCBI Taxonomy" id="2897707"/>
    <lineage>
        <taxon>Bacteria</taxon>
        <taxon>Bacillati</taxon>
        <taxon>Bacillota</taxon>
        <taxon>Clostridia</taxon>
        <taxon>Eubacteriales</taxon>
        <taxon>Oscillospiraceae</taxon>
        <taxon>Merdimmobilis</taxon>
    </lineage>
</organism>
<keyword evidence="1" id="KW-0472">Membrane</keyword>
<reference evidence="2" key="1">
    <citation type="submission" date="2020-08" db="EMBL/GenBank/DDBJ databases">
        <authorList>
            <person name="Cejkova D."/>
            <person name="Kubasova T."/>
            <person name="Jahodarova E."/>
            <person name="Rychlik I."/>
        </authorList>
    </citation>
    <scope>NUCLEOTIDE SEQUENCE</scope>
    <source>
        <strain evidence="2">An559</strain>
    </source>
</reference>
<sequence>MEGIRAIALSLCATVVITAILFLLLPSEKFRGVLKFSVSLFFLCGILSPFVQEDLSFSFDLPVSSQTTPAEQTTAAAFDYLIELVETNVEQSLYTAAEQQGCDADRIEVEVHIEEDGSIYIDQIIAQPNEPQNESALKECIHTHTGVLPKIVSYKGE</sequence>
<keyword evidence="1" id="KW-1133">Transmembrane helix</keyword>
<dbReference type="EMBL" id="JACJKY010000001">
    <property type="protein sequence ID" value="MBM6919689.1"/>
    <property type="molecule type" value="Genomic_DNA"/>
</dbReference>
<reference evidence="2" key="2">
    <citation type="journal article" date="2021" name="Sci. Rep.">
        <title>The distribution of antibiotic resistance genes in chicken gut microbiota commensals.</title>
        <authorList>
            <person name="Juricova H."/>
            <person name="Matiasovicova J."/>
            <person name="Kubasova T."/>
            <person name="Cejkova D."/>
            <person name="Rychlik I."/>
        </authorList>
    </citation>
    <scope>NUCLEOTIDE SEQUENCE</scope>
    <source>
        <strain evidence="2">An559</strain>
    </source>
</reference>
<dbReference type="Pfam" id="PF09581">
    <property type="entry name" value="Spore_III_AF"/>
    <property type="match status" value="1"/>
</dbReference>
<dbReference type="Proteomes" id="UP000774750">
    <property type="component" value="Unassembled WGS sequence"/>
</dbReference>
<dbReference type="RefSeq" id="WP_204443697.1">
    <property type="nucleotide sequence ID" value="NZ_JACJKY010000001.1"/>
</dbReference>
<keyword evidence="3" id="KW-1185">Reference proteome</keyword>
<protein>
    <submittedName>
        <fullName evidence="2">Stage III sporulation protein AF</fullName>
    </submittedName>
</protein>
<comment type="caution">
    <text evidence="2">The sequence shown here is derived from an EMBL/GenBank/DDBJ whole genome shotgun (WGS) entry which is preliminary data.</text>
</comment>
<feature type="transmembrane region" description="Helical" evidence="1">
    <location>
        <begin position="32"/>
        <end position="51"/>
    </location>
</feature>
<name>A0A939BBV5_9FIRM</name>
<evidence type="ECO:0000256" key="1">
    <source>
        <dbReference type="SAM" id="Phobius"/>
    </source>
</evidence>
<proteinExistence type="predicted"/>
<evidence type="ECO:0000313" key="3">
    <source>
        <dbReference type="Proteomes" id="UP000774750"/>
    </source>
</evidence>
<dbReference type="AlphaFoldDB" id="A0A939BBV5"/>
<evidence type="ECO:0000313" key="2">
    <source>
        <dbReference type="EMBL" id="MBM6919689.1"/>
    </source>
</evidence>